<sequence length="180" mass="21018">MADEEHVAVMQLAEKFARQAARPNSLFVIGAKHERERDACWILLQALGREQTNITSRDNPDCEFRLDGQRVGVEVTELTDERHIRRVMRGRPSDVTLWSDTEAMRHLQACINKKAAKSWAEDETKWHRRWLAIVCDEPHLGTSRWSGMFEAARLNRHWFDRVFVITYDPGRSRYAVCEVP</sequence>
<dbReference type="RefSeq" id="WP_252953205.1">
    <property type="nucleotide sequence ID" value="NZ_JAFIRR010000063.1"/>
</dbReference>
<organism evidence="1 2">
    <name type="scientific">Siccirubricoccus soli</name>
    <dbReference type="NCBI Taxonomy" id="2899147"/>
    <lineage>
        <taxon>Bacteria</taxon>
        <taxon>Pseudomonadati</taxon>
        <taxon>Pseudomonadota</taxon>
        <taxon>Alphaproteobacteria</taxon>
        <taxon>Acetobacterales</taxon>
        <taxon>Roseomonadaceae</taxon>
        <taxon>Siccirubricoccus</taxon>
    </lineage>
</organism>
<evidence type="ECO:0000313" key="2">
    <source>
        <dbReference type="Proteomes" id="UP001523392"/>
    </source>
</evidence>
<accession>A0ABT1D3U8</accession>
<evidence type="ECO:0000313" key="1">
    <source>
        <dbReference type="EMBL" id="MCO6416591.1"/>
    </source>
</evidence>
<proteinExistence type="predicted"/>
<reference evidence="1 2" key="1">
    <citation type="submission" date="2021-12" db="EMBL/GenBank/DDBJ databases">
        <title>Siccirubricoccus leaddurans sp. nov., a high concentration Zn2+ tolerance bacterium.</title>
        <authorList>
            <person name="Cao Y."/>
        </authorList>
    </citation>
    <scope>NUCLEOTIDE SEQUENCE [LARGE SCALE GENOMIC DNA]</scope>
    <source>
        <strain evidence="1 2">KC 17139</strain>
    </source>
</reference>
<dbReference type="EMBL" id="JAFIRR010000063">
    <property type="protein sequence ID" value="MCO6416591.1"/>
    <property type="molecule type" value="Genomic_DNA"/>
</dbReference>
<keyword evidence="2" id="KW-1185">Reference proteome</keyword>
<name>A0ABT1D3U8_9PROT</name>
<protein>
    <submittedName>
        <fullName evidence="1">Uncharacterized protein</fullName>
    </submittedName>
</protein>
<gene>
    <name evidence="1" type="ORF">JYK14_10510</name>
</gene>
<comment type="caution">
    <text evidence="1">The sequence shown here is derived from an EMBL/GenBank/DDBJ whole genome shotgun (WGS) entry which is preliminary data.</text>
</comment>
<dbReference type="Proteomes" id="UP001523392">
    <property type="component" value="Unassembled WGS sequence"/>
</dbReference>